<sequence>MTPPVIPVPYIGRNLLFLEEALDELDARGVTGPLLFRASEADKLARLLEHGTDRAGYPGERPWTDGPDQGRPIRHEDVIFATTEGEIRRGEREPERSTSLKKFAGIERPLFVAHDARCFVKLCDRQYEYRDPARRQAALLALFPVTRVEPIQGWFSEEDGLAYRALVRSLRGGAMVEVGSWKGLSTAYVGRLAARSGVALHCVDTWDGSSDAYDERYRALLAAEDVPGAFRANMEALGIRPHVLRMPSTDAAARFADASLDLVFLDGSHDRAAVLADLEAWWPKLKPGGVVGGHDHNEEHAGVVDATAHFMSVAGRPIERGAGSVWWARR</sequence>
<evidence type="ECO:0008006" key="3">
    <source>
        <dbReference type="Google" id="ProtNLM"/>
    </source>
</evidence>
<comment type="caution">
    <text evidence="1">The sequence shown here is derived from an EMBL/GenBank/DDBJ whole genome shotgun (WGS) entry which is preliminary data.</text>
</comment>
<dbReference type="PANTHER" id="PTHR37909">
    <property type="entry name" value="S-ADENOSYL-L-METHIONINE-DEPENDENT METHYLTRANSFERASES SUPERFAMILY PROTEIN"/>
    <property type="match status" value="1"/>
</dbReference>
<dbReference type="AlphaFoldDB" id="A0A150PMR6"/>
<protein>
    <recommendedName>
        <fullName evidence="3">Class I SAM-dependent methyltransferase</fullName>
    </recommendedName>
</protein>
<proteinExistence type="predicted"/>
<dbReference type="InterPro" id="IPR029063">
    <property type="entry name" value="SAM-dependent_MTases_sf"/>
</dbReference>
<evidence type="ECO:0000313" key="1">
    <source>
        <dbReference type="EMBL" id="KYF56985.1"/>
    </source>
</evidence>
<gene>
    <name evidence="1" type="ORF">BE04_37395</name>
</gene>
<organism evidence="1 2">
    <name type="scientific">Sorangium cellulosum</name>
    <name type="common">Polyangium cellulosum</name>
    <dbReference type="NCBI Taxonomy" id="56"/>
    <lineage>
        <taxon>Bacteria</taxon>
        <taxon>Pseudomonadati</taxon>
        <taxon>Myxococcota</taxon>
        <taxon>Polyangia</taxon>
        <taxon>Polyangiales</taxon>
        <taxon>Polyangiaceae</taxon>
        <taxon>Sorangium</taxon>
    </lineage>
</organism>
<dbReference type="Proteomes" id="UP000075604">
    <property type="component" value="Unassembled WGS sequence"/>
</dbReference>
<name>A0A150PMR6_SORCE</name>
<dbReference type="PANTHER" id="PTHR37909:SF1">
    <property type="entry name" value="S-ADENOSYL-L-METHIONINE-DEPENDENT METHYLTRANSFERASES SUPERFAMILY PROTEIN"/>
    <property type="match status" value="1"/>
</dbReference>
<dbReference type="EMBL" id="JELX01001969">
    <property type="protein sequence ID" value="KYF56985.1"/>
    <property type="molecule type" value="Genomic_DNA"/>
</dbReference>
<evidence type="ECO:0000313" key="2">
    <source>
        <dbReference type="Proteomes" id="UP000075604"/>
    </source>
</evidence>
<dbReference type="Gene3D" id="3.40.50.150">
    <property type="entry name" value="Vaccinia Virus protein VP39"/>
    <property type="match status" value="1"/>
</dbReference>
<dbReference type="SUPFAM" id="SSF53335">
    <property type="entry name" value="S-adenosyl-L-methionine-dependent methyltransferases"/>
    <property type="match status" value="1"/>
</dbReference>
<reference evidence="1 2" key="1">
    <citation type="submission" date="2014-02" db="EMBL/GenBank/DDBJ databases">
        <title>The small core and large imbalanced accessory genome model reveals a collaborative survival strategy of Sorangium cellulosum strains in nature.</title>
        <authorList>
            <person name="Han K."/>
            <person name="Peng R."/>
            <person name="Blom J."/>
            <person name="Li Y.-Z."/>
        </authorList>
    </citation>
    <scope>NUCLEOTIDE SEQUENCE [LARGE SCALE GENOMIC DNA]</scope>
    <source>
        <strain evidence="1 2">So0157-18</strain>
    </source>
</reference>
<accession>A0A150PMR6</accession>
<dbReference type="Pfam" id="PF13578">
    <property type="entry name" value="Methyltransf_24"/>
    <property type="match status" value="1"/>
</dbReference>